<dbReference type="InterPro" id="IPR039603">
    <property type="entry name" value="Ribosomal_mS41"/>
</dbReference>
<evidence type="ECO:0000256" key="2">
    <source>
        <dbReference type="ARBA" id="ARBA00010492"/>
    </source>
</evidence>
<dbReference type="GO" id="GO:0005739">
    <property type="term" value="C:mitochondrion"/>
    <property type="evidence" value="ECO:0007669"/>
    <property type="project" value="UniProtKB-SubCell"/>
</dbReference>
<protein>
    <recommendedName>
        <fullName evidence="4">Small ribosomal subunit protein mS41</fullName>
    </recommendedName>
</protein>
<evidence type="ECO:0000313" key="8">
    <source>
        <dbReference type="Proteomes" id="UP000192927"/>
    </source>
</evidence>
<dbReference type="PANTHER" id="PTHR28235">
    <property type="entry name" value="PROTEIN FYV4, MITOCHONDRIAL"/>
    <property type="match status" value="1"/>
</dbReference>
<dbReference type="Proteomes" id="UP000192927">
    <property type="component" value="Unassembled WGS sequence"/>
</dbReference>
<evidence type="ECO:0000256" key="1">
    <source>
        <dbReference type="ARBA" id="ARBA00004173"/>
    </source>
</evidence>
<dbReference type="SMART" id="SM01238">
    <property type="entry name" value="IGR"/>
    <property type="match status" value="1"/>
</dbReference>
<comment type="similarity">
    <text evidence="2">Belongs to the mitochondrion-specific ribosomal protein mS41 family.</text>
</comment>
<feature type="region of interest" description="Disordered" evidence="5">
    <location>
        <begin position="217"/>
        <end position="246"/>
    </location>
</feature>
<keyword evidence="3" id="KW-0496">Mitochondrion</keyword>
<evidence type="ECO:0000256" key="3">
    <source>
        <dbReference type="ARBA" id="ARBA00023128"/>
    </source>
</evidence>
<organism evidence="7 8">
    <name type="scientific">Lasallia pustulata</name>
    <dbReference type="NCBI Taxonomy" id="136370"/>
    <lineage>
        <taxon>Eukaryota</taxon>
        <taxon>Fungi</taxon>
        <taxon>Dikarya</taxon>
        <taxon>Ascomycota</taxon>
        <taxon>Pezizomycotina</taxon>
        <taxon>Lecanoromycetes</taxon>
        <taxon>OSLEUM clade</taxon>
        <taxon>Umbilicariomycetidae</taxon>
        <taxon>Umbilicariales</taxon>
        <taxon>Umbilicariaceae</taxon>
        <taxon>Lasallia</taxon>
    </lineage>
</organism>
<dbReference type="PANTHER" id="PTHR28235:SF1">
    <property type="entry name" value="SMALL RIBOSOMAL SUBUNIT PROTEIN MS41"/>
    <property type="match status" value="1"/>
</dbReference>
<evidence type="ECO:0000313" key="7">
    <source>
        <dbReference type="EMBL" id="SLM33443.1"/>
    </source>
</evidence>
<evidence type="ECO:0000256" key="5">
    <source>
        <dbReference type="SAM" id="MobiDB-lite"/>
    </source>
</evidence>
<accession>A0A1W5CRG6</accession>
<proteinExistence type="inferred from homology"/>
<feature type="domain" description="Small ribosomal subunit protein mS41 SAM" evidence="6">
    <location>
        <begin position="48"/>
        <end position="104"/>
    </location>
</feature>
<dbReference type="AlphaFoldDB" id="A0A1W5CRG6"/>
<dbReference type="InterPro" id="IPR019083">
    <property type="entry name" value="SAM_Ribosomal_mS41"/>
</dbReference>
<sequence length="246" mass="27495">MILRRPRPQVLPSFPLPCPHRHPQCLRQLHQQVSASRIPPRTPFVPDSKTFLTLIGRSLLQHAAKISTWESLFSLTSKQLRELGVEPARSRRYLLWWRDRFRKGIHGIGGDLQHVVDGVAEIRVVEVARKRSRVSAMDTATETATATATASPWKKKVVVNLPPGTPSTEKAAEGVKNVSGVKVLGAHTIVGPYIEPVKGTNGTVARIRVKEGMWEERRGHKVDGGERRKAEVRAKRRAEERRNASG</sequence>
<dbReference type="Pfam" id="PF09597">
    <property type="entry name" value="SAM_Ribosomal_mS41"/>
    <property type="match status" value="1"/>
</dbReference>
<comment type="subcellular location">
    <subcellularLocation>
        <location evidence="1">Mitochondrion</location>
    </subcellularLocation>
</comment>
<dbReference type="EMBL" id="FWEW01000043">
    <property type="protein sequence ID" value="SLM33443.1"/>
    <property type="molecule type" value="Genomic_DNA"/>
</dbReference>
<name>A0A1W5CRG6_9LECA</name>
<keyword evidence="8" id="KW-1185">Reference proteome</keyword>
<reference evidence="8" key="1">
    <citation type="submission" date="2017-03" db="EMBL/GenBank/DDBJ databases">
        <authorList>
            <person name="Sharma R."/>
            <person name="Thines M."/>
        </authorList>
    </citation>
    <scope>NUCLEOTIDE SEQUENCE [LARGE SCALE GENOMIC DNA]</scope>
</reference>
<evidence type="ECO:0000259" key="6">
    <source>
        <dbReference type="SMART" id="SM01238"/>
    </source>
</evidence>
<evidence type="ECO:0000256" key="4">
    <source>
        <dbReference type="ARBA" id="ARBA00035129"/>
    </source>
</evidence>